<proteinExistence type="inferred from homology"/>
<evidence type="ECO:0000256" key="2">
    <source>
        <dbReference type="ARBA" id="ARBA00022670"/>
    </source>
</evidence>
<accession>A0A1L7WI94</accession>
<dbReference type="GO" id="GO:0006508">
    <property type="term" value="P:proteolysis"/>
    <property type="evidence" value="ECO:0007669"/>
    <property type="project" value="UniProtKB-KW"/>
</dbReference>
<dbReference type="InterPro" id="IPR038765">
    <property type="entry name" value="Papain-like_cys_pep_sf"/>
</dbReference>
<dbReference type="SUPFAM" id="SSF54001">
    <property type="entry name" value="Cysteine proteinases"/>
    <property type="match status" value="1"/>
</dbReference>
<dbReference type="Gene3D" id="3.40.395.10">
    <property type="entry name" value="Adenoviral Proteinase, Chain A"/>
    <property type="match status" value="1"/>
</dbReference>
<organism evidence="5 6">
    <name type="scientific">Phialocephala subalpina</name>
    <dbReference type="NCBI Taxonomy" id="576137"/>
    <lineage>
        <taxon>Eukaryota</taxon>
        <taxon>Fungi</taxon>
        <taxon>Dikarya</taxon>
        <taxon>Ascomycota</taxon>
        <taxon>Pezizomycotina</taxon>
        <taxon>Leotiomycetes</taxon>
        <taxon>Helotiales</taxon>
        <taxon>Mollisiaceae</taxon>
        <taxon>Phialocephala</taxon>
        <taxon>Phialocephala fortinii species complex</taxon>
    </lineage>
</organism>
<evidence type="ECO:0000256" key="1">
    <source>
        <dbReference type="ARBA" id="ARBA00005234"/>
    </source>
</evidence>
<comment type="similarity">
    <text evidence="1">Belongs to the peptidase C48 family.</text>
</comment>
<keyword evidence="3" id="KW-0378">Hydrolase</keyword>
<evidence type="ECO:0000313" key="6">
    <source>
        <dbReference type="Proteomes" id="UP000184330"/>
    </source>
</evidence>
<reference evidence="5 6" key="1">
    <citation type="submission" date="2016-03" db="EMBL/GenBank/DDBJ databases">
        <authorList>
            <person name="Ploux O."/>
        </authorList>
    </citation>
    <scope>NUCLEOTIDE SEQUENCE [LARGE SCALE GENOMIC DNA]</scope>
    <source>
        <strain evidence="5 6">UAMH 11012</strain>
    </source>
</reference>
<dbReference type="GO" id="GO:0019783">
    <property type="term" value="F:ubiquitin-like protein peptidase activity"/>
    <property type="evidence" value="ECO:0007669"/>
    <property type="project" value="UniProtKB-ARBA"/>
</dbReference>
<dbReference type="Pfam" id="PF02902">
    <property type="entry name" value="Peptidase_C48"/>
    <property type="match status" value="1"/>
</dbReference>
<keyword evidence="6" id="KW-1185">Reference proteome</keyword>
<protein>
    <recommendedName>
        <fullName evidence="4">Ubiquitin-like protease family profile domain-containing protein</fullName>
    </recommendedName>
</protein>
<evidence type="ECO:0000256" key="3">
    <source>
        <dbReference type="ARBA" id="ARBA00022801"/>
    </source>
</evidence>
<dbReference type="OrthoDB" id="3523564at2759"/>
<sequence>MDEDFVSQGLVRVEIERADVEGMRDGWLTDSCIREVIARFGNLKTSRVNIIDPNWFREWIRQGFPVPEVTPDFFAPNQGVAFVQGLAIPFNEDNRHWSAIYVDLEHCSAIYFNTMPCIEREHNAREVMRRFYMMFSEFFQGTGMNQFQFVVDQQTPSQGDTETCGIYVVAAGGLLDEYEF</sequence>
<dbReference type="AlphaFoldDB" id="A0A1L7WI94"/>
<evidence type="ECO:0000259" key="4">
    <source>
        <dbReference type="PROSITE" id="PS50600"/>
    </source>
</evidence>
<name>A0A1L7WI94_9HELO</name>
<dbReference type="InterPro" id="IPR003653">
    <property type="entry name" value="Peptidase_C48_C"/>
</dbReference>
<evidence type="ECO:0000313" key="5">
    <source>
        <dbReference type="EMBL" id="CZR52486.1"/>
    </source>
</evidence>
<dbReference type="EMBL" id="FJOG01000002">
    <property type="protein sequence ID" value="CZR52486.1"/>
    <property type="molecule type" value="Genomic_DNA"/>
</dbReference>
<keyword evidence="2" id="KW-0645">Protease</keyword>
<feature type="domain" description="Ubiquitin-like protease family profile" evidence="4">
    <location>
        <begin position="1"/>
        <end position="175"/>
    </location>
</feature>
<dbReference type="GO" id="GO:0008234">
    <property type="term" value="F:cysteine-type peptidase activity"/>
    <property type="evidence" value="ECO:0007669"/>
    <property type="project" value="InterPro"/>
</dbReference>
<gene>
    <name evidence="5" type="ORF">PAC_02363</name>
</gene>
<dbReference type="PROSITE" id="PS50600">
    <property type="entry name" value="ULP_PROTEASE"/>
    <property type="match status" value="1"/>
</dbReference>
<dbReference type="Proteomes" id="UP000184330">
    <property type="component" value="Unassembled WGS sequence"/>
</dbReference>